<keyword evidence="1" id="KW-1133">Transmembrane helix</keyword>
<dbReference type="EMBL" id="JBFMKM010000013">
    <property type="protein sequence ID" value="KAL1301403.1"/>
    <property type="molecule type" value="Genomic_DNA"/>
</dbReference>
<feature type="transmembrane region" description="Helical" evidence="1">
    <location>
        <begin position="121"/>
        <end position="141"/>
    </location>
</feature>
<keyword evidence="1" id="KW-0812">Transmembrane</keyword>
<sequence>MLFFLELKAAPAMNHPDNGDADSSPRKIWLEIDSQILNALFCLTSWGLAPWRFRDFYWVMVWRLRSGAASKDAIRKLAAKNESWFKMRDRDMVDPDFSHYDHMKTFTGNVAPPTDTWKLDFVVICLVLNSLFQVGMAFFMWHWNRIDRPSWGTGTFIGLGCFASLLSGIMTWWEGRKIKLIEGPKVKDVESVVANV</sequence>
<dbReference type="PANTHER" id="PTHR35872">
    <property type="entry name" value="INTEGRAL MEMBRANE PROTEIN (AFU_ORTHOLOGUE AFUA_5G07110)"/>
    <property type="match status" value="1"/>
</dbReference>
<proteinExistence type="predicted"/>
<evidence type="ECO:0000313" key="3">
    <source>
        <dbReference type="Proteomes" id="UP001562354"/>
    </source>
</evidence>
<dbReference type="InterPro" id="IPR021369">
    <property type="entry name" value="DUF2985"/>
</dbReference>
<gene>
    <name evidence="2" type="ORF">AAFC00_005662</name>
</gene>
<keyword evidence="1" id="KW-0472">Membrane</keyword>
<accession>A0ABR3P657</accession>
<evidence type="ECO:0000256" key="1">
    <source>
        <dbReference type="SAM" id="Phobius"/>
    </source>
</evidence>
<evidence type="ECO:0000313" key="2">
    <source>
        <dbReference type="EMBL" id="KAL1301403.1"/>
    </source>
</evidence>
<organism evidence="2 3">
    <name type="scientific">Neodothiora populina</name>
    <dbReference type="NCBI Taxonomy" id="2781224"/>
    <lineage>
        <taxon>Eukaryota</taxon>
        <taxon>Fungi</taxon>
        <taxon>Dikarya</taxon>
        <taxon>Ascomycota</taxon>
        <taxon>Pezizomycotina</taxon>
        <taxon>Dothideomycetes</taxon>
        <taxon>Dothideomycetidae</taxon>
        <taxon>Dothideales</taxon>
        <taxon>Dothioraceae</taxon>
        <taxon>Neodothiora</taxon>
    </lineage>
</organism>
<dbReference type="PANTHER" id="PTHR35872:SF1">
    <property type="entry name" value="ALPHA-L-RHAMNOSIDASE C"/>
    <property type="match status" value="1"/>
</dbReference>
<dbReference type="Proteomes" id="UP001562354">
    <property type="component" value="Unassembled WGS sequence"/>
</dbReference>
<dbReference type="Pfam" id="PF11204">
    <property type="entry name" value="DUF2985"/>
    <property type="match status" value="1"/>
</dbReference>
<name>A0ABR3P657_9PEZI</name>
<comment type="caution">
    <text evidence="2">The sequence shown here is derived from an EMBL/GenBank/DDBJ whole genome shotgun (WGS) entry which is preliminary data.</text>
</comment>
<dbReference type="RefSeq" id="XP_069197679.1">
    <property type="nucleotide sequence ID" value="XM_069345475.1"/>
</dbReference>
<keyword evidence="3" id="KW-1185">Reference proteome</keyword>
<dbReference type="GeneID" id="95979361"/>
<feature type="transmembrane region" description="Helical" evidence="1">
    <location>
        <begin position="153"/>
        <end position="173"/>
    </location>
</feature>
<protein>
    <submittedName>
        <fullName evidence="2">Uncharacterized protein</fullName>
    </submittedName>
</protein>
<reference evidence="2 3" key="1">
    <citation type="submission" date="2024-07" db="EMBL/GenBank/DDBJ databases">
        <title>Draft sequence of the Neodothiora populina.</title>
        <authorList>
            <person name="Drown D.D."/>
            <person name="Schuette U.S."/>
            <person name="Buechlein A.B."/>
            <person name="Rusch D.R."/>
            <person name="Winton L.W."/>
            <person name="Adams G.A."/>
        </authorList>
    </citation>
    <scope>NUCLEOTIDE SEQUENCE [LARGE SCALE GENOMIC DNA]</scope>
    <source>
        <strain evidence="2 3">CPC 39397</strain>
    </source>
</reference>